<protein>
    <submittedName>
        <fullName evidence="1">Uncharacterized protein</fullName>
    </submittedName>
</protein>
<proteinExistence type="predicted"/>
<keyword evidence="2" id="KW-1185">Reference proteome</keyword>
<name>A0AAV7NGU3_PLEWA</name>
<dbReference type="AlphaFoldDB" id="A0AAV7NGU3"/>
<gene>
    <name evidence="1" type="ORF">NDU88_002154</name>
</gene>
<dbReference type="Proteomes" id="UP001066276">
    <property type="component" value="Chromosome 8"/>
</dbReference>
<dbReference type="EMBL" id="JANPWB010000012">
    <property type="protein sequence ID" value="KAJ1113914.1"/>
    <property type="molecule type" value="Genomic_DNA"/>
</dbReference>
<reference evidence="1" key="1">
    <citation type="journal article" date="2022" name="bioRxiv">
        <title>Sequencing and chromosome-scale assembly of the giantPleurodeles waltlgenome.</title>
        <authorList>
            <person name="Brown T."/>
            <person name="Elewa A."/>
            <person name="Iarovenko S."/>
            <person name="Subramanian E."/>
            <person name="Araus A.J."/>
            <person name="Petzold A."/>
            <person name="Susuki M."/>
            <person name="Suzuki K.-i.T."/>
            <person name="Hayashi T."/>
            <person name="Toyoda A."/>
            <person name="Oliveira C."/>
            <person name="Osipova E."/>
            <person name="Leigh N.D."/>
            <person name="Simon A."/>
            <person name="Yun M.H."/>
        </authorList>
    </citation>
    <scope>NUCLEOTIDE SEQUENCE</scope>
    <source>
        <strain evidence="1">20211129_DDA</strain>
        <tissue evidence="1">Liver</tissue>
    </source>
</reference>
<evidence type="ECO:0000313" key="1">
    <source>
        <dbReference type="EMBL" id="KAJ1113914.1"/>
    </source>
</evidence>
<accession>A0AAV7NGU3</accession>
<evidence type="ECO:0000313" key="2">
    <source>
        <dbReference type="Proteomes" id="UP001066276"/>
    </source>
</evidence>
<sequence length="66" mass="6729">MPSGAAPGVLVLAVPGCLEVYRKGASPLVASTLVDASSLFGVRSRGGRGRKAASVLRLRHLAPSFP</sequence>
<organism evidence="1 2">
    <name type="scientific">Pleurodeles waltl</name>
    <name type="common">Iberian ribbed newt</name>
    <dbReference type="NCBI Taxonomy" id="8319"/>
    <lineage>
        <taxon>Eukaryota</taxon>
        <taxon>Metazoa</taxon>
        <taxon>Chordata</taxon>
        <taxon>Craniata</taxon>
        <taxon>Vertebrata</taxon>
        <taxon>Euteleostomi</taxon>
        <taxon>Amphibia</taxon>
        <taxon>Batrachia</taxon>
        <taxon>Caudata</taxon>
        <taxon>Salamandroidea</taxon>
        <taxon>Salamandridae</taxon>
        <taxon>Pleurodelinae</taxon>
        <taxon>Pleurodeles</taxon>
    </lineage>
</organism>
<comment type="caution">
    <text evidence="1">The sequence shown here is derived from an EMBL/GenBank/DDBJ whole genome shotgun (WGS) entry which is preliminary data.</text>
</comment>